<keyword evidence="16" id="KW-1185">Reference proteome</keyword>
<dbReference type="GO" id="GO:0005524">
    <property type="term" value="F:ATP binding"/>
    <property type="evidence" value="ECO:0007669"/>
    <property type="project" value="UniProtKB-KW"/>
</dbReference>
<protein>
    <submittedName>
        <fullName evidence="15">Dna repair protein-like protein rad18</fullName>
    </submittedName>
</protein>
<sequence>MAPARVSKRPRAYTDDYESVNGSTAHQQRGKRPRQSPANDSDEDDVSEAPSRRSENDDEADDDGFNDPATLQRATQMVEKQLRDQGAMQNLPAECGIIEEIQCTNFMCHERLTITLGPLINFIIGHNGSGKSAVLTALTLCLGGKTTATNRGQNLKAFIKEGRDQCTLSVKIKNEGSAAFRPDLYGSSIIVERMFSKSSSGFKVKAANGKVVSIKKADVEDITDAFAFQIDNPMNILTQDMARQFLNDSTPKDKYRFFLKGTQLETLNTDYNVIEEGLEVLESKMETLKSDQKVLRKKMEAAVTQARKAANLEKMRSQERECQNQMAWAQVEAMEEALRVIDLEIERVDREISKRRSDAEAHSALYEEVDSAFSEAEQSIERRRADQEPIQSELAEHKELLKGVTGQLGQVIATERKLQSKISLGRRQTKMYQDQIEVARQKQAEADNGQHAQKEQELQNAKVEHDRVRAELTKHNEGLQGVQRAVAKAINDQNDAKLERQSKREEINRTQTNIRGLEGGQRTWMDGYSSLRNLSRLLNAIERESGFRERPIGPMGRYVKLLKPEWSSILERQAGKLLNGFVVTSKADQDRLSELMKRCDCDVQVYIGDHRHTNTSSNEPDPALETWLKVLQFDNDIVRNQMIIHQGIDQVVLFEDRSKGENFMYSDGVHLRNVRMGFMMVDKGQKKGSSITYNAKTGSRSQGPINEWVGPRRMQADKGPQLRAEKTSLERLQRELLSLPDERTFQENLNNCKRDLQEHTWQKQRLTSRIERAQEAVQKIESEISTTMAPDAGLIEQLEESLKDVKEETAFEEGQYQDTSNEKEKLNNERQEHESRIKQVERRVEQLTIELDKARAKADKLRSRRETALREKNAALDRIARAEENKAVWQDKHDEQQNHIEELLVQAERVCPRVDVPRGQTYESLERRLATLVQRREEAEAALGGSEVELYEAANIAKREHQELLVILKHNKDTQDALAQSITTRRRRWERFRAEISTRAKITFTYLLSERQFRGTLSVNHHTRFLDINVQPDITIASGAGRQTKTLSGGEKSFSTICLLLALWDAMGSPIRCLDEFDVFMDSVNRDITMKMIIDAARRAVGRQYIFITPQAMSQVEMASDVKIIRMRDPERGQTALNVQRG</sequence>
<dbReference type="GO" id="GO:0000724">
    <property type="term" value="P:double-strand break repair via homologous recombination"/>
    <property type="evidence" value="ECO:0007669"/>
    <property type="project" value="TreeGrafter"/>
</dbReference>
<evidence type="ECO:0000256" key="7">
    <source>
        <dbReference type="ARBA" id="ARBA00022840"/>
    </source>
</evidence>
<evidence type="ECO:0000256" key="3">
    <source>
        <dbReference type="ARBA" id="ARBA00006793"/>
    </source>
</evidence>
<proteinExistence type="inferred from homology"/>
<dbReference type="AlphaFoldDB" id="A0A6A5X4P0"/>
<evidence type="ECO:0000256" key="10">
    <source>
        <dbReference type="ARBA" id="ARBA00023204"/>
    </source>
</evidence>
<evidence type="ECO:0000256" key="8">
    <source>
        <dbReference type="ARBA" id="ARBA00023054"/>
    </source>
</evidence>
<feature type="coiled-coil region" evidence="12">
    <location>
        <begin position="444"/>
        <end position="513"/>
    </location>
</feature>
<keyword evidence="10" id="KW-0234">DNA repair</keyword>
<accession>A0A6A5X4P0</accession>
<evidence type="ECO:0000256" key="12">
    <source>
        <dbReference type="SAM" id="Coils"/>
    </source>
</evidence>
<dbReference type="InterPro" id="IPR003395">
    <property type="entry name" value="RecF/RecN/SMC_N"/>
</dbReference>
<dbReference type="GO" id="GO:0035861">
    <property type="term" value="C:site of double-strand break"/>
    <property type="evidence" value="ECO:0007669"/>
    <property type="project" value="TreeGrafter"/>
</dbReference>
<evidence type="ECO:0000256" key="2">
    <source>
        <dbReference type="ARBA" id="ARBA00004286"/>
    </source>
</evidence>
<evidence type="ECO:0000256" key="13">
    <source>
        <dbReference type="SAM" id="MobiDB-lite"/>
    </source>
</evidence>
<feature type="region of interest" description="Disordered" evidence="13">
    <location>
        <begin position="1"/>
        <end position="68"/>
    </location>
</feature>
<feature type="region of interest" description="Disordered" evidence="13">
    <location>
        <begin position="810"/>
        <end position="837"/>
    </location>
</feature>
<dbReference type="GO" id="GO:0005634">
    <property type="term" value="C:nucleus"/>
    <property type="evidence" value="ECO:0007669"/>
    <property type="project" value="UniProtKB-SubCell"/>
</dbReference>
<dbReference type="OrthoDB" id="10072614at2759"/>
<dbReference type="Proteomes" id="UP000799779">
    <property type="component" value="Unassembled WGS sequence"/>
</dbReference>
<evidence type="ECO:0000256" key="5">
    <source>
        <dbReference type="ARBA" id="ARBA00022741"/>
    </source>
</evidence>
<feature type="compositionally biased region" description="Acidic residues" evidence="13">
    <location>
        <begin position="56"/>
        <end position="65"/>
    </location>
</feature>
<keyword evidence="5" id="KW-0547">Nucleotide-binding</keyword>
<keyword evidence="7" id="KW-0067">ATP-binding</keyword>
<feature type="compositionally biased region" description="Basic and acidic residues" evidence="13">
    <location>
        <begin position="820"/>
        <end position="837"/>
    </location>
</feature>
<dbReference type="GO" id="GO:0003697">
    <property type="term" value="F:single-stranded DNA binding"/>
    <property type="evidence" value="ECO:0007669"/>
    <property type="project" value="TreeGrafter"/>
</dbReference>
<evidence type="ECO:0000313" key="15">
    <source>
        <dbReference type="EMBL" id="KAF2007928.1"/>
    </source>
</evidence>
<dbReference type="GO" id="GO:0030915">
    <property type="term" value="C:Smc5-Smc6 complex"/>
    <property type="evidence" value="ECO:0007669"/>
    <property type="project" value="TreeGrafter"/>
</dbReference>
<dbReference type="Pfam" id="PF02463">
    <property type="entry name" value="SMC_N"/>
    <property type="match status" value="1"/>
</dbReference>
<feature type="coiled-coil region" evidence="12">
    <location>
        <begin position="264"/>
        <end position="298"/>
    </location>
</feature>
<dbReference type="EMBL" id="ML977556">
    <property type="protein sequence ID" value="KAF2007928.1"/>
    <property type="molecule type" value="Genomic_DNA"/>
</dbReference>
<evidence type="ECO:0000256" key="4">
    <source>
        <dbReference type="ARBA" id="ARBA00022454"/>
    </source>
</evidence>
<feature type="compositionally biased region" description="Basic residues" evidence="13">
    <location>
        <begin position="1"/>
        <end position="11"/>
    </location>
</feature>
<dbReference type="SUPFAM" id="SSF52540">
    <property type="entry name" value="P-loop containing nucleoside triphosphate hydrolases"/>
    <property type="match status" value="1"/>
</dbReference>
<evidence type="ECO:0000256" key="6">
    <source>
        <dbReference type="ARBA" id="ARBA00022763"/>
    </source>
</evidence>
<dbReference type="Gene3D" id="3.40.50.300">
    <property type="entry name" value="P-loop containing nucleotide triphosphate hydrolases"/>
    <property type="match status" value="2"/>
</dbReference>
<keyword evidence="4" id="KW-0158">Chromosome</keyword>
<evidence type="ECO:0000256" key="9">
    <source>
        <dbReference type="ARBA" id="ARBA00023172"/>
    </source>
</evidence>
<dbReference type="InterPro" id="IPR027417">
    <property type="entry name" value="P-loop_NTPase"/>
</dbReference>
<evidence type="ECO:0000256" key="11">
    <source>
        <dbReference type="ARBA" id="ARBA00023242"/>
    </source>
</evidence>
<feature type="domain" description="RecF/RecN/SMC N-terminal" evidence="14">
    <location>
        <begin position="98"/>
        <end position="1119"/>
    </location>
</feature>
<dbReference type="PANTHER" id="PTHR19306">
    <property type="entry name" value="STRUCTURAL MAINTENANCE OF CHROMOSOMES 5,6 SMC5, SMC6"/>
    <property type="match status" value="1"/>
</dbReference>
<keyword evidence="8 12" id="KW-0175">Coiled coil</keyword>
<comment type="similarity">
    <text evidence="3">Belongs to the SMC family. SMC6 subfamily.</text>
</comment>
<dbReference type="GO" id="GO:0003684">
    <property type="term" value="F:damaged DNA binding"/>
    <property type="evidence" value="ECO:0007669"/>
    <property type="project" value="TreeGrafter"/>
</dbReference>
<reference evidence="15" key="1">
    <citation type="journal article" date="2020" name="Stud. Mycol.">
        <title>101 Dothideomycetes genomes: a test case for predicting lifestyles and emergence of pathogens.</title>
        <authorList>
            <person name="Haridas S."/>
            <person name="Albert R."/>
            <person name="Binder M."/>
            <person name="Bloem J."/>
            <person name="Labutti K."/>
            <person name="Salamov A."/>
            <person name="Andreopoulos B."/>
            <person name="Baker S."/>
            <person name="Barry K."/>
            <person name="Bills G."/>
            <person name="Bluhm B."/>
            <person name="Cannon C."/>
            <person name="Castanera R."/>
            <person name="Culley D."/>
            <person name="Daum C."/>
            <person name="Ezra D."/>
            <person name="Gonzalez J."/>
            <person name="Henrissat B."/>
            <person name="Kuo A."/>
            <person name="Liang C."/>
            <person name="Lipzen A."/>
            <person name="Lutzoni F."/>
            <person name="Magnuson J."/>
            <person name="Mondo S."/>
            <person name="Nolan M."/>
            <person name="Ohm R."/>
            <person name="Pangilinan J."/>
            <person name="Park H.-J."/>
            <person name="Ramirez L."/>
            <person name="Alfaro M."/>
            <person name="Sun H."/>
            <person name="Tritt A."/>
            <person name="Yoshinaga Y."/>
            <person name="Zwiers L.-H."/>
            <person name="Turgeon B."/>
            <person name="Goodwin S."/>
            <person name="Spatafora J."/>
            <person name="Crous P."/>
            <person name="Grigoriev I."/>
        </authorList>
    </citation>
    <scope>NUCLEOTIDE SEQUENCE</scope>
    <source>
        <strain evidence="15">CBS 123094</strain>
    </source>
</reference>
<organism evidence="15 16">
    <name type="scientific">Amniculicola lignicola CBS 123094</name>
    <dbReference type="NCBI Taxonomy" id="1392246"/>
    <lineage>
        <taxon>Eukaryota</taxon>
        <taxon>Fungi</taxon>
        <taxon>Dikarya</taxon>
        <taxon>Ascomycota</taxon>
        <taxon>Pezizomycotina</taxon>
        <taxon>Dothideomycetes</taxon>
        <taxon>Pleosporomycetidae</taxon>
        <taxon>Pleosporales</taxon>
        <taxon>Amniculicolaceae</taxon>
        <taxon>Amniculicola</taxon>
    </lineage>
</organism>
<evidence type="ECO:0000313" key="16">
    <source>
        <dbReference type="Proteomes" id="UP000799779"/>
    </source>
</evidence>
<dbReference type="PANTHER" id="PTHR19306:SF6">
    <property type="entry name" value="STRUCTURAL MAINTENANCE OF CHROMOSOMES PROTEIN 6"/>
    <property type="match status" value="1"/>
</dbReference>
<keyword evidence="6" id="KW-0227">DNA damage</keyword>
<gene>
    <name evidence="15" type="ORF">P154DRAFT_516701</name>
</gene>
<comment type="subcellular location">
    <subcellularLocation>
        <location evidence="2">Chromosome</location>
    </subcellularLocation>
    <subcellularLocation>
        <location evidence="1">Nucleus</location>
    </subcellularLocation>
</comment>
<evidence type="ECO:0000256" key="1">
    <source>
        <dbReference type="ARBA" id="ARBA00004123"/>
    </source>
</evidence>
<name>A0A6A5X4P0_9PLEO</name>
<keyword evidence="9" id="KW-0233">DNA recombination</keyword>
<keyword evidence="11" id="KW-0539">Nucleus</keyword>
<evidence type="ECO:0000259" key="14">
    <source>
        <dbReference type="Pfam" id="PF02463"/>
    </source>
</evidence>